<feature type="transmembrane region" description="Helical" evidence="1">
    <location>
        <begin position="74"/>
        <end position="93"/>
    </location>
</feature>
<comment type="caution">
    <text evidence="2">The sequence shown here is derived from an EMBL/GenBank/DDBJ whole genome shotgun (WGS) entry which is preliminary data.</text>
</comment>
<feature type="transmembrane region" description="Helical" evidence="1">
    <location>
        <begin position="12"/>
        <end position="31"/>
    </location>
</feature>
<evidence type="ECO:0000313" key="2">
    <source>
        <dbReference type="EMBL" id="HHR95419.1"/>
    </source>
</evidence>
<evidence type="ECO:0000256" key="1">
    <source>
        <dbReference type="SAM" id="Phobius"/>
    </source>
</evidence>
<name>A0A7C5YZE7_9CREN</name>
<dbReference type="AlphaFoldDB" id="A0A7C5YZE7"/>
<protein>
    <submittedName>
        <fullName evidence="2">Uncharacterized protein</fullName>
    </submittedName>
</protein>
<accession>A0A7C5YZE7</accession>
<dbReference type="EMBL" id="DRUB01000023">
    <property type="protein sequence ID" value="HHR95419.1"/>
    <property type="molecule type" value="Genomic_DNA"/>
</dbReference>
<sequence>MSKERSALSLSYIMAFICSLPIIVLYLLAMFSIYSPPLYLDKLIPMNVIRIFFYLMLALLILREILPLYHKSNYNITLSLILVSAIYSFIAALKEIPRLPVGYFIIIPPSFIYSRCNLIINCDDFASLSLSIPLTITFILFMYSLYGVFIAVIAKSSK</sequence>
<gene>
    <name evidence="2" type="ORF">ENL47_00975</name>
</gene>
<organism evidence="2">
    <name type="scientific">Ignisphaera aggregans</name>
    <dbReference type="NCBI Taxonomy" id="334771"/>
    <lineage>
        <taxon>Archaea</taxon>
        <taxon>Thermoproteota</taxon>
        <taxon>Thermoprotei</taxon>
        <taxon>Desulfurococcales</taxon>
        <taxon>Desulfurococcaceae</taxon>
        <taxon>Ignisphaera</taxon>
    </lineage>
</organism>
<feature type="transmembrane region" description="Helical" evidence="1">
    <location>
        <begin position="134"/>
        <end position="154"/>
    </location>
</feature>
<proteinExistence type="predicted"/>
<keyword evidence="1" id="KW-0472">Membrane</keyword>
<keyword evidence="1" id="KW-0812">Transmembrane</keyword>
<keyword evidence="1" id="KW-1133">Transmembrane helix</keyword>
<feature type="transmembrane region" description="Helical" evidence="1">
    <location>
        <begin position="43"/>
        <end position="62"/>
    </location>
</feature>
<reference evidence="2" key="1">
    <citation type="journal article" date="2020" name="mSystems">
        <title>Genome- and Community-Level Interaction Insights into Carbon Utilization and Element Cycling Functions of Hydrothermarchaeota in Hydrothermal Sediment.</title>
        <authorList>
            <person name="Zhou Z."/>
            <person name="Liu Y."/>
            <person name="Xu W."/>
            <person name="Pan J."/>
            <person name="Luo Z.H."/>
            <person name="Li M."/>
        </authorList>
    </citation>
    <scope>NUCLEOTIDE SEQUENCE [LARGE SCALE GENOMIC DNA]</scope>
    <source>
        <strain evidence="2">SpSt-1</strain>
    </source>
</reference>